<evidence type="ECO:0000256" key="7">
    <source>
        <dbReference type="RuleBase" id="RU364038"/>
    </source>
</evidence>
<feature type="domain" description="Disulphide bond isomerase DsbC/G N-terminal" evidence="8">
    <location>
        <begin position="20"/>
        <end position="87"/>
    </location>
</feature>
<evidence type="ECO:0000259" key="9">
    <source>
        <dbReference type="Pfam" id="PF13098"/>
    </source>
</evidence>
<keyword evidence="4 7" id="KW-0574">Periplasm</keyword>
<evidence type="ECO:0000256" key="6">
    <source>
        <dbReference type="ARBA" id="ARBA00023284"/>
    </source>
</evidence>
<proteinExistence type="inferred from homology"/>
<feature type="signal peptide" evidence="7">
    <location>
        <begin position="1"/>
        <end position="22"/>
    </location>
</feature>
<dbReference type="GO" id="GO:0042597">
    <property type="term" value="C:periplasmic space"/>
    <property type="evidence" value="ECO:0007669"/>
    <property type="project" value="UniProtKB-SubCell"/>
</dbReference>
<dbReference type="InterPro" id="IPR036249">
    <property type="entry name" value="Thioredoxin-like_sf"/>
</dbReference>
<evidence type="ECO:0000259" key="8">
    <source>
        <dbReference type="Pfam" id="PF10411"/>
    </source>
</evidence>
<gene>
    <name evidence="10" type="ORF">G3I74_04370</name>
</gene>
<comment type="similarity">
    <text evidence="2 7">Belongs to the thioredoxin family. DsbC subfamily.</text>
</comment>
<dbReference type="SUPFAM" id="SSF52833">
    <property type="entry name" value="Thioredoxin-like"/>
    <property type="match status" value="1"/>
</dbReference>
<dbReference type="InterPro" id="IPR012336">
    <property type="entry name" value="Thioredoxin-like_fold"/>
</dbReference>
<dbReference type="InterPro" id="IPR018950">
    <property type="entry name" value="DiS-bond_isomerase_DsbC/G_N"/>
</dbReference>
<dbReference type="InterPro" id="IPR009094">
    <property type="entry name" value="DiS-bond_isomerase_DsbC/G_N_sf"/>
</dbReference>
<dbReference type="Proteomes" id="UP000484885">
    <property type="component" value="Unassembled WGS sequence"/>
</dbReference>
<evidence type="ECO:0000256" key="3">
    <source>
        <dbReference type="ARBA" id="ARBA00022729"/>
    </source>
</evidence>
<dbReference type="Gene3D" id="3.10.450.70">
    <property type="entry name" value="Disulphide bond isomerase, DsbC/G, N-terminal"/>
    <property type="match status" value="1"/>
</dbReference>
<protein>
    <recommendedName>
        <fullName evidence="7">Thiol:disulfide interchange protein</fullName>
    </recommendedName>
</protein>
<evidence type="ECO:0000313" key="10">
    <source>
        <dbReference type="EMBL" id="NDY94959.1"/>
    </source>
</evidence>
<dbReference type="InterPro" id="IPR033954">
    <property type="entry name" value="DiS-bond_Isoase_DsbC/G"/>
</dbReference>
<evidence type="ECO:0000256" key="1">
    <source>
        <dbReference type="ARBA" id="ARBA00004418"/>
    </source>
</evidence>
<dbReference type="Pfam" id="PF10411">
    <property type="entry name" value="DsbC_N"/>
    <property type="match status" value="1"/>
</dbReference>
<dbReference type="InterPro" id="IPR051470">
    <property type="entry name" value="Thiol:disulfide_interchange"/>
</dbReference>
<dbReference type="SUPFAM" id="SSF54423">
    <property type="entry name" value="DsbC/DsbG N-terminal domain-like"/>
    <property type="match status" value="1"/>
</dbReference>
<organism evidence="10 11">
    <name type="scientific">Wenzhouxiangella limi</name>
    <dbReference type="NCBI Taxonomy" id="2707351"/>
    <lineage>
        <taxon>Bacteria</taxon>
        <taxon>Pseudomonadati</taxon>
        <taxon>Pseudomonadota</taxon>
        <taxon>Gammaproteobacteria</taxon>
        <taxon>Chromatiales</taxon>
        <taxon>Wenzhouxiangellaceae</taxon>
        <taxon>Wenzhouxiangella</taxon>
    </lineage>
</organism>
<accession>A0A845VCG1</accession>
<comment type="function">
    <text evidence="7">Required for disulfide bond formation in some periplasmic proteins. Acts by transferring its disulfide bond to other proteins and is reduced in the process.</text>
</comment>
<keyword evidence="6 7" id="KW-0676">Redox-active center</keyword>
<evidence type="ECO:0000256" key="5">
    <source>
        <dbReference type="ARBA" id="ARBA00023157"/>
    </source>
</evidence>
<dbReference type="AlphaFoldDB" id="A0A845VCG1"/>
<keyword evidence="3 7" id="KW-0732">Signal</keyword>
<name>A0A845VCG1_9GAMM</name>
<evidence type="ECO:0000256" key="4">
    <source>
        <dbReference type="ARBA" id="ARBA00022764"/>
    </source>
</evidence>
<feature type="chain" id="PRO_5033112407" description="Thiol:disulfide interchange protein" evidence="7">
    <location>
        <begin position="23"/>
        <end position="244"/>
    </location>
</feature>
<sequence length="244" mass="26509">MKPINLSGLALAGVILAASAVAADPAAIEERLSALVPDTSEVAIAETPLPGIMEVRVGSDIIYMSDDGRYLFQGRVIDLETQQDLTDAAMADVRREQIDELERSEFVTFGEDDAEYEVLVFTDPDCGFCQRLHEKMDEYHEAGIRIHYLAFPRAGEGSQTYNKMVSVWCADDRQAAMDVAKSGGTPRAATCPNPVLEQYQLGQSLGVTGTPSMMTFDGDMIPGYVPPDQLRQRLETLAAGNGSP</sequence>
<comment type="subcellular location">
    <subcellularLocation>
        <location evidence="1 7">Periplasm</location>
    </subcellularLocation>
</comment>
<dbReference type="RefSeq" id="WP_164210371.1">
    <property type="nucleotide sequence ID" value="NZ_JAAGSC010000034.1"/>
</dbReference>
<evidence type="ECO:0000313" key="11">
    <source>
        <dbReference type="Proteomes" id="UP000484885"/>
    </source>
</evidence>
<dbReference type="PANTHER" id="PTHR35272:SF3">
    <property type="entry name" value="THIOL:DISULFIDE INTERCHANGE PROTEIN DSBC"/>
    <property type="match status" value="1"/>
</dbReference>
<comment type="caution">
    <text evidence="10">The sequence shown here is derived from an EMBL/GenBank/DDBJ whole genome shotgun (WGS) entry which is preliminary data.</text>
</comment>
<dbReference type="PANTHER" id="PTHR35272">
    <property type="entry name" value="THIOL:DISULFIDE INTERCHANGE PROTEIN DSBC-RELATED"/>
    <property type="match status" value="1"/>
</dbReference>
<dbReference type="CDD" id="cd03020">
    <property type="entry name" value="DsbA_DsbC_DsbG"/>
    <property type="match status" value="1"/>
</dbReference>
<keyword evidence="11" id="KW-1185">Reference proteome</keyword>
<dbReference type="EMBL" id="JAAGSC010000034">
    <property type="protein sequence ID" value="NDY94959.1"/>
    <property type="molecule type" value="Genomic_DNA"/>
</dbReference>
<dbReference type="Pfam" id="PF13098">
    <property type="entry name" value="Thioredoxin_2"/>
    <property type="match status" value="1"/>
</dbReference>
<reference evidence="10 11" key="1">
    <citation type="submission" date="2020-02" db="EMBL/GenBank/DDBJ databases">
        <authorList>
            <person name="Zhang X.-Y."/>
        </authorList>
    </citation>
    <scope>NUCLEOTIDE SEQUENCE [LARGE SCALE GENOMIC DNA]</scope>
    <source>
        <strain evidence="10 11">C33</strain>
    </source>
</reference>
<dbReference type="Gene3D" id="3.40.30.10">
    <property type="entry name" value="Glutaredoxin"/>
    <property type="match status" value="1"/>
</dbReference>
<keyword evidence="5" id="KW-1015">Disulfide bond</keyword>
<evidence type="ECO:0000256" key="2">
    <source>
        <dbReference type="ARBA" id="ARBA00009813"/>
    </source>
</evidence>
<feature type="domain" description="Thioredoxin-like fold" evidence="9">
    <location>
        <begin position="115"/>
        <end position="234"/>
    </location>
</feature>